<dbReference type="RefSeq" id="WP_023846212.1">
    <property type="nucleotide sequence ID" value="NZ_AZAJ01000001.1"/>
</dbReference>
<protein>
    <submittedName>
        <fullName evidence="1">Uncharacterized protein</fullName>
    </submittedName>
</protein>
<gene>
    <name evidence="1" type="ORF">MettiDRAFT_2571</name>
</gene>
<dbReference type="AlphaFoldDB" id="W9DTH7"/>
<dbReference type="STRING" id="1090322.MettiDRAFT_2571"/>
<reference evidence="1 2" key="1">
    <citation type="submission" date="2013-08" db="EMBL/GenBank/DDBJ databases">
        <authorList>
            <consortium name="DOE Joint Genome Institute"/>
            <person name="Eisen J."/>
            <person name="Huntemann M."/>
            <person name="Han J."/>
            <person name="Chen A."/>
            <person name="Kyrpides N."/>
            <person name="Mavromatis K."/>
            <person name="Markowitz V."/>
            <person name="Palaniappan K."/>
            <person name="Ivanova N."/>
            <person name="Schaumberg A."/>
            <person name="Pati A."/>
            <person name="Liolios K."/>
            <person name="Nordberg H.P."/>
            <person name="Cantor M.N."/>
            <person name="Hua S.X."/>
            <person name="Woyke T."/>
        </authorList>
    </citation>
    <scope>NUCLEOTIDE SEQUENCE [LARGE SCALE GENOMIC DNA]</scope>
    <source>
        <strain evidence="1 2">DSM 2278</strain>
    </source>
</reference>
<evidence type="ECO:0000313" key="1">
    <source>
        <dbReference type="EMBL" id="ETA69078.1"/>
    </source>
</evidence>
<organism evidence="1 2">
    <name type="scientific">Methanolobus tindarius DSM 2278</name>
    <dbReference type="NCBI Taxonomy" id="1090322"/>
    <lineage>
        <taxon>Archaea</taxon>
        <taxon>Methanobacteriati</taxon>
        <taxon>Methanobacteriota</taxon>
        <taxon>Stenosarchaea group</taxon>
        <taxon>Methanomicrobia</taxon>
        <taxon>Methanosarcinales</taxon>
        <taxon>Methanosarcinaceae</taxon>
        <taxon>Methanolobus</taxon>
    </lineage>
</organism>
<name>W9DTH7_METTI</name>
<proteinExistence type="predicted"/>
<sequence length="283" mass="32966">MNLKKNYKHILIILVIFSILLVAMFCAISDYHRTPGYNIEPPIRPWQIIDPQSEYGMELTSIAEKAIEDEDFDNNYTSIQNIVQYAPNAVRLKFQSSKSFSSSQVYACGEFADTGTITFFEPDLDVYDVYNYHMGIYGNHLPENRRKYSKSFSGTIQKSGWGKDYNYRINGDSIELIDPATDNIVFILPDYKVNLYEDRNDTITEKINSEYPFARQLLSVSEEKPYAVIDLTQETKESWIVLDVFFDKEELYLLHTEEITQDIYNVVISHTVKYYNEEETAQD</sequence>
<dbReference type="EMBL" id="AZAJ01000001">
    <property type="protein sequence ID" value="ETA69078.1"/>
    <property type="molecule type" value="Genomic_DNA"/>
</dbReference>
<accession>W9DTH7</accession>
<comment type="caution">
    <text evidence="1">The sequence shown here is derived from an EMBL/GenBank/DDBJ whole genome shotgun (WGS) entry which is preliminary data.</text>
</comment>
<evidence type="ECO:0000313" key="2">
    <source>
        <dbReference type="Proteomes" id="UP000019483"/>
    </source>
</evidence>
<keyword evidence="2" id="KW-1185">Reference proteome</keyword>
<dbReference type="Proteomes" id="UP000019483">
    <property type="component" value="Unassembled WGS sequence"/>
</dbReference>
<dbReference type="OrthoDB" id="377625at2157"/>